<dbReference type="RefSeq" id="WP_167676847.1">
    <property type="nucleotide sequence ID" value="NZ_CP050313.1"/>
</dbReference>
<dbReference type="InterPro" id="IPR034139">
    <property type="entry name" value="TOPRIM_OLD"/>
</dbReference>
<dbReference type="SUPFAM" id="SSF52540">
    <property type="entry name" value="P-loop containing nucleoside triphosphate hydrolases"/>
    <property type="match status" value="1"/>
</dbReference>
<dbReference type="Proteomes" id="UP000502608">
    <property type="component" value="Chromosome"/>
</dbReference>
<dbReference type="KEGG" id="saes:HBH39_07005"/>
<dbReference type="GO" id="GO:0006302">
    <property type="term" value="P:double-strand break repair"/>
    <property type="evidence" value="ECO:0007669"/>
    <property type="project" value="InterPro"/>
</dbReference>
<dbReference type="CDD" id="cd01026">
    <property type="entry name" value="TOPRIM_OLD"/>
    <property type="match status" value="1"/>
</dbReference>
<protein>
    <submittedName>
        <fullName evidence="2">AAA family ATPase</fullName>
    </submittedName>
</protein>
<dbReference type="Pfam" id="PF13304">
    <property type="entry name" value="AAA_21"/>
    <property type="match status" value="1"/>
</dbReference>
<dbReference type="GO" id="GO:0016887">
    <property type="term" value="F:ATP hydrolysis activity"/>
    <property type="evidence" value="ECO:0007669"/>
    <property type="project" value="InterPro"/>
</dbReference>
<reference evidence="2 3" key="1">
    <citation type="submission" date="2020-03" db="EMBL/GenBank/DDBJ databases">
        <title>Complete genome sequence of Shewanella sp.</title>
        <authorList>
            <person name="Kim Y.-S."/>
            <person name="Kim S.-J."/>
            <person name="Jung H.-K."/>
            <person name="Kim K.-H."/>
        </authorList>
    </citation>
    <scope>NUCLEOTIDE SEQUENCE [LARGE SCALE GENOMIC DNA]</scope>
    <source>
        <strain evidence="2 3">PN3F2</strain>
    </source>
</reference>
<dbReference type="AlphaFoldDB" id="A0A6G9QJM5"/>
<name>A0A6G9QJM5_9GAMM</name>
<dbReference type="Pfam" id="PF13476">
    <property type="entry name" value="AAA_23"/>
    <property type="match status" value="1"/>
</dbReference>
<evidence type="ECO:0000259" key="1">
    <source>
        <dbReference type="SMART" id="SM00382"/>
    </source>
</evidence>
<organism evidence="2 3">
    <name type="scientific">Shewanella aestuarii</name>
    <dbReference type="NCBI Taxonomy" id="1028752"/>
    <lineage>
        <taxon>Bacteria</taxon>
        <taxon>Pseudomonadati</taxon>
        <taxon>Pseudomonadota</taxon>
        <taxon>Gammaproteobacteria</taxon>
        <taxon>Alteromonadales</taxon>
        <taxon>Shewanellaceae</taxon>
        <taxon>Shewanella</taxon>
    </lineage>
</organism>
<dbReference type="EMBL" id="CP050313">
    <property type="protein sequence ID" value="QIR14265.1"/>
    <property type="molecule type" value="Genomic_DNA"/>
</dbReference>
<dbReference type="SMART" id="SM00382">
    <property type="entry name" value="AAA"/>
    <property type="match status" value="1"/>
</dbReference>
<evidence type="ECO:0000313" key="3">
    <source>
        <dbReference type="Proteomes" id="UP000502608"/>
    </source>
</evidence>
<accession>A0A6G9QJM5</accession>
<dbReference type="InterPro" id="IPR051396">
    <property type="entry name" value="Bact_Antivir_Def_Nuclease"/>
</dbReference>
<evidence type="ECO:0000313" key="2">
    <source>
        <dbReference type="EMBL" id="QIR14265.1"/>
    </source>
</evidence>
<feature type="domain" description="AAA+ ATPase" evidence="1">
    <location>
        <begin position="25"/>
        <end position="256"/>
    </location>
</feature>
<dbReference type="InterPro" id="IPR038729">
    <property type="entry name" value="Rad50/SbcC_AAA"/>
</dbReference>
<keyword evidence="3" id="KW-1185">Reference proteome</keyword>
<dbReference type="PANTHER" id="PTHR43581:SF2">
    <property type="entry name" value="EXCINUCLEASE ATPASE SUBUNIT"/>
    <property type="match status" value="1"/>
</dbReference>
<dbReference type="Gene3D" id="3.40.50.300">
    <property type="entry name" value="P-loop containing nucleotide triphosphate hydrolases"/>
    <property type="match status" value="2"/>
</dbReference>
<dbReference type="InterPro" id="IPR003593">
    <property type="entry name" value="AAA+_ATPase"/>
</dbReference>
<gene>
    <name evidence="2" type="ORF">HBH39_07005</name>
</gene>
<proteinExistence type="predicted"/>
<dbReference type="Pfam" id="PF20469">
    <property type="entry name" value="OLD-like_TOPRIM"/>
    <property type="match status" value="1"/>
</dbReference>
<dbReference type="InterPro" id="IPR027417">
    <property type="entry name" value="P-loop_NTPase"/>
</dbReference>
<dbReference type="InterPro" id="IPR003959">
    <property type="entry name" value="ATPase_AAA_core"/>
</dbReference>
<dbReference type="GO" id="GO:0005524">
    <property type="term" value="F:ATP binding"/>
    <property type="evidence" value="ECO:0007669"/>
    <property type="project" value="InterPro"/>
</dbReference>
<dbReference type="PANTHER" id="PTHR43581">
    <property type="entry name" value="ATP/GTP PHOSPHATASE"/>
    <property type="match status" value="1"/>
</dbReference>
<sequence>MSFSILLNTTIQSHNGNFNREITIRNGLTVLIGPNGSGKTHLLRAIKNALPQHIQGKKVRFISAGRMGTLEHSRSDYDGHRGGRISYESTNFGSRSDVDRRHKIETLNGDFQTLSERADILVKVQERLKKLFKRDLIIEWDAGTLKVVFARLDKEGAPYSSGREASGLLHLVGLLSALYDDDVGALMLDEPEVSLHPQLQAFLLNEIASAAGHYSEGGFKKIIVMATHSTEMLNILKCDDLLSLVFCHDLDTAPVQISPESGELQNKKIQALIARLGQEHKLSLFCKKPLLVEGPSDALICSFLSQKLGVHLEASGSQLLPVIGTGQMPVVSKFIRLMGKTPVVLADADAFADSLELTNYYLNGCIIADQKAAESGAASAASLASAAFNDFCQLANNKWEEIKDIATPHPYWVDRGEGEETKAKRRSVFCALFSHDESTLSDLNADRSWITIRNRLEAVLGLLELAGCFILRRGAIESYYQSSDTFTSEGKPSAAVDEIEHLDSLDPSMLEVVLPEVTKCIKFASQGEEINEAESLRDVLLSIAAPAIAKLNTGSNTQEMKILCKTILREKSELFDLTVEGEQLSIALKSNILNVRGFPITIEKGEDVVSKIERILKPKA</sequence>